<keyword evidence="2" id="KW-0378">Hydrolase</keyword>
<dbReference type="InterPro" id="IPR041679">
    <property type="entry name" value="DNA2/NAM7-like_C"/>
</dbReference>
<keyword evidence="4" id="KW-0067">ATP-binding</keyword>
<accession>A0A842HD41</accession>
<keyword evidence="1" id="KW-0547">Nucleotide-binding</keyword>
<evidence type="ECO:0000259" key="5">
    <source>
        <dbReference type="Pfam" id="PF13087"/>
    </source>
</evidence>
<dbReference type="CDD" id="cd18808">
    <property type="entry name" value="SF1_C_Upf1"/>
    <property type="match status" value="1"/>
</dbReference>
<dbReference type="PANTHER" id="PTHR43788:SF8">
    <property type="entry name" value="DNA-BINDING PROTEIN SMUBP-2"/>
    <property type="match status" value="1"/>
</dbReference>
<dbReference type="InterPro" id="IPR027417">
    <property type="entry name" value="P-loop_NTPase"/>
</dbReference>
<dbReference type="GO" id="GO:0005524">
    <property type="term" value="F:ATP binding"/>
    <property type="evidence" value="ECO:0007669"/>
    <property type="project" value="UniProtKB-KW"/>
</dbReference>
<keyword evidence="3" id="KW-0347">Helicase</keyword>
<evidence type="ECO:0000256" key="3">
    <source>
        <dbReference type="ARBA" id="ARBA00022806"/>
    </source>
</evidence>
<name>A0A842HD41_9BACT</name>
<dbReference type="InterPro" id="IPR047187">
    <property type="entry name" value="SF1_C_Upf1"/>
</dbReference>
<proteinExistence type="predicted"/>
<dbReference type="Pfam" id="PF13087">
    <property type="entry name" value="AAA_12"/>
    <property type="match status" value="1"/>
</dbReference>
<dbReference type="Gene3D" id="3.40.50.300">
    <property type="entry name" value="P-loop containing nucleotide triphosphate hydrolases"/>
    <property type="match status" value="2"/>
</dbReference>
<dbReference type="PANTHER" id="PTHR43788">
    <property type="entry name" value="DNA2/NAM7 HELICASE FAMILY MEMBER"/>
    <property type="match status" value="1"/>
</dbReference>
<keyword evidence="7" id="KW-1185">Reference proteome</keyword>
<evidence type="ECO:0000313" key="6">
    <source>
        <dbReference type="EMBL" id="MBC2593507.1"/>
    </source>
</evidence>
<evidence type="ECO:0000313" key="7">
    <source>
        <dbReference type="Proteomes" id="UP000546464"/>
    </source>
</evidence>
<protein>
    <submittedName>
        <fullName evidence="6">AAA family ATPase</fullName>
    </submittedName>
</protein>
<dbReference type="RefSeq" id="WP_185674508.1">
    <property type="nucleotide sequence ID" value="NZ_JACHVB010000013.1"/>
</dbReference>
<sequence>MSTQNYLAIFQELKELVAEESRAQQASHEKLLRMTVGERVLQGKCLEKISCRQRREGNILRFECEENLSEFREGDRIMLHTGNPFEPLALGFWVGDGPTQSGREFIEVSFSESDAKHITQGQGVFTLDAGFIDLAPQLNRALDEMGATERGRSRILPLIEGHAQSDGLDPYEYDAAASAATEAGFNDSQQEAVGMGAATNWCALIQGPPGTGKTRVLAQIVRQRLALGQRILVTACTHRAIHEALNKVCEMNPELERVAKVGVAGYDETLEAPVYENFAECGFDDRTEGYVIGATPFAAFSERLKRADFDCVIIDEASQMTLPLAVMAMLSADTYVVIGDEKQLPPVLASKSSFEAKDYGLFQRLRSAADREMLTVTHRLNGEICRWVSSEFYAGELEPHESCRDKALRLSSHPGQPWLGEALSEEHSLVWVPTQVEATRHYSMEEADLVNQLMTELHRRGHPIGDVGVITPFRRQGRVIRQRLRQNRVWDPAELQQVVVDTVERMQGQERSVIIMSTAAADVRFLSAIQEFIYLPSRLNVIVSRAKVKLIVLAADNFLKTEGASDEAREAIEHWRSLREASHFIEV</sequence>
<dbReference type="EMBL" id="JACHVB010000013">
    <property type="protein sequence ID" value="MBC2593507.1"/>
    <property type="molecule type" value="Genomic_DNA"/>
</dbReference>
<evidence type="ECO:0000256" key="2">
    <source>
        <dbReference type="ARBA" id="ARBA00022801"/>
    </source>
</evidence>
<dbReference type="GO" id="GO:0016787">
    <property type="term" value="F:hydrolase activity"/>
    <property type="evidence" value="ECO:0007669"/>
    <property type="project" value="UniProtKB-KW"/>
</dbReference>
<dbReference type="Pfam" id="PF13245">
    <property type="entry name" value="AAA_19"/>
    <property type="match status" value="1"/>
</dbReference>
<dbReference type="InterPro" id="IPR050534">
    <property type="entry name" value="Coronavir_polyprotein_1ab"/>
</dbReference>
<gene>
    <name evidence="6" type="ORF">H5P28_04455</name>
</gene>
<organism evidence="6 7">
    <name type="scientific">Ruficoccus amylovorans</name>
    <dbReference type="NCBI Taxonomy" id="1804625"/>
    <lineage>
        <taxon>Bacteria</taxon>
        <taxon>Pseudomonadati</taxon>
        <taxon>Verrucomicrobiota</taxon>
        <taxon>Opitutia</taxon>
        <taxon>Puniceicoccales</taxon>
        <taxon>Cerasicoccaceae</taxon>
        <taxon>Ruficoccus</taxon>
    </lineage>
</organism>
<dbReference type="Proteomes" id="UP000546464">
    <property type="component" value="Unassembled WGS sequence"/>
</dbReference>
<reference evidence="6 7" key="1">
    <citation type="submission" date="2020-07" db="EMBL/GenBank/DDBJ databases">
        <authorList>
            <person name="Feng X."/>
        </authorList>
    </citation>
    <scope>NUCLEOTIDE SEQUENCE [LARGE SCALE GENOMIC DNA]</scope>
    <source>
        <strain evidence="6 7">JCM31066</strain>
    </source>
</reference>
<dbReference type="SUPFAM" id="SSF52540">
    <property type="entry name" value="P-loop containing nucleoside triphosphate hydrolases"/>
    <property type="match status" value="1"/>
</dbReference>
<comment type="caution">
    <text evidence="6">The sequence shown here is derived from an EMBL/GenBank/DDBJ whole genome shotgun (WGS) entry which is preliminary data.</text>
</comment>
<evidence type="ECO:0000256" key="1">
    <source>
        <dbReference type="ARBA" id="ARBA00022741"/>
    </source>
</evidence>
<dbReference type="AlphaFoldDB" id="A0A842HD41"/>
<feature type="domain" description="DNA2/NAM7 helicase-like C-terminal" evidence="5">
    <location>
        <begin position="360"/>
        <end position="555"/>
    </location>
</feature>
<evidence type="ECO:0000256" key="4">
    <source>
        <dbReference type="ARBA" id="ARBA00022840"/>
    </source>
</evidence>
<dbReference type="GO" id="GO:0004386">
    <property type="term" value="F:helicase activity"/>
    <property type="evidence" value="ECO:0007669"/>
    <property type="project" value="UniProtKB-KW"/>
</dbReference>